<evidence type="ECO:0000256" key="1">
    <source>
        <dbReference type="SAM" id="MobiDB-lite"/>
    </source>
</evidence>
<feature type="compositionally biased region" description="Basic and acidic residues" evidence="1">
    <location>
        <begin position="68"/>
        <end position="80"/>
    </location>
</feature>
<feature type="compositionally biased region" description="Polar residues" evidence="1">
    <location>
        <begin position="47"/>
        <end position="61"/>
    </location>
</feature>
<dbReference type="Proteomes" id="UP000823775">
    <property type="component" value="Unassembled WGS sequence"/>
</dbReference>
<sequence length="80" mass="9146">MDLGIHFHVTLRIDRVEQCATNPKIPVRVCDRPMSRRSFSAFSSVTWSGGFQDSPTSSASPRQLRVMEPFHRDELRATEL</sequence>
<name>A0ABS8RJW2_DATST</name>
<evidence type="ECO:0000313" key="2">
    <source>
        <dbReference type="EMBL" id="MCD7446315.1"/>
    </source>
</evidence>
<organism evidence="2 3">
    <name type="scientific">Datura stramonium</name>
    <name type="common">Jimsonweed</name>
    <name type="synonym">Common thornapple</name>
    <dbReference type="NCBI Taxonomy" id="4076"/>
    <lineage>
        <taxon>Eukaryota</taxon>
        <taxon>Viridiplantae</taxon>
        <taxon>Streptophyta</taxon>
        <taxon>Embryophyta</taxon>
        <taxon>Tracheophyta</taxon>
        <taxon>Spermatophyta</taxon>
        <taxon>Magnoliopsida</taxon>
        <taxon>eudicotyledons</taxon>
        <taxon>Gunneridae</taxon>
        <taxon>Pentapetalae</taxon>
        <taxon>asterids</taxon>
        <taxon>lamiids</taxon>
        <taxon>Solanales</taxon>
        <taxon>Solanaceae</taxon>
        <taxon>Solanoideae</taxon>
        <taxon>Datureae</taxon>
        <taxon>Datura</taxon>
    </lineage>
</organism>
<feature type="non-terminal residue" evidence="2">
    <location>
        <position position="80"/>
    </location>
</feature>
<evidence type="ECO:0000313" key="3">
    <source>
        <dbReference type="Proteomes" id="UP000823775"/>
    </source>
</evidence>
<feature type="region of interest" description="Disordered" evidence="1">
    <location>
        <begin position="47"/>
        <end position="80"/>
    </location>
</feature>
<protein>
    <submittedName>
        <fullName evidence="2">Uncharacterized protein</fullName>
    </submittedName>
</protein>
<gene>
    <name evidence="2" type="ORF">HAX54_000125</name>
</gene>
<keyword evidence="3" id="KW-1185">Reference proteome</keyword>
<reference evidence="2 3" key="1">
    <citation type="journal article" date="2021" name="BMC Genomics">
        <title>Datura genome reveals duplications of psychoactive alkaloid biosynthetic genes and high mutation rate following tissue culture.</title>
        <authorList>
            <person name="Rajewski A."/>
            <person name="Carter-House D."/>
            <person name="Stajich J."/>
            <person name="Litt A."/>
        </authorList>
    </citation>
    <scope>NUCLEOTIDE SEQUENCE [LARGE SCALE GENOMIC DNA]</scope>
    <source>
        <strain evidence="2">AR-01</strain>
    </source>
</reference>
<proteinExistence type="predicted"/>
<comment type="caution">
    <text evidence="2">The sequence shown here is derived from an EMBL/GenBank/DDBJ whole genome shotgun (WGS) entry which is preliminary data.</text>
</comment>
<dbReference type="EMBL" id="JACEIK010000010">
    <property type="protein sequence ID" value="MCD7446315.1"/>
    <property type="molecule type" value="Genomic_DNA"/>
</dbReference>
<accession>A0ABS8RJW2</accession>